<dbReference type="InterPro" id="IPR001460">
    <property type="entry name" value="PCN-bd_Tpept"/>
</dbReference>
<dbReference type="Gene3D" id="1.10.3810.10">
    <property type="entry name" value="Biosynthetic peptidoglycan transglycosylase-like"/>
    <property type="match status" value="1"/>
</dbReference>
<dbReference type="SUPFAM" id="SSF56601">
    <property type="entry name" value="beta-lactamase/transpeptidase-like"/>
    <property type="match status" value="1"/>
</dbReference>
<accession>A0A6S6U9K6</accession>
<comment type="catalytic activity">
    <reaction evidence="11">
        <text>[GlcNAc-(1-&gt;4)-Mur2Ac(oyl-L-Ala-gamma-D-Glu-L-Lys-D-Ala-D-Ala)](n)-di-trans,octa-cis-undecaprenyl diphosphate + beta-D-GlcNAc-(1-&gt;4)-Mur2Ac(oyl-L-Ala-gamma-D-Glu-L-Lys-D-Ala-D-Ala)-di-trans,octa-cis-undecaprenyl diphosphate = [GlcNAc-(1-&gt;4)-Mur2Ac(oyl-L-Ala-gamma-D-Glu-L-Lys-D-Ala-D-Ala)](n+1)-di-trans,octa-cis-undecaprenyl diphosphate + di-trans,octa-cis-undecaprenyl diphosphate + H(+)</text>
        <dbReference type="Rhea" id="RHEA:23708"/>
        <dbReference type="Rhea" id="RHEA-COMP:9602"/>
        <dbReference type="Rhea" id="RHEA-COMP:9603"/>
        <dbReference type="ChEBI" id="CHEBI:15378"/>
        <dbReference type="ChEBI" id="CHEBI:58405"/>
        <dbReference type="ChEBI" id="CHEBI:60033"/>
        <dbReference type="ChEBI" id="CHEBI:78435"/>
        <dbReference type="EC" id="2.4.99.28"/>
    </reaction>
</comment>
<gene>
    <name evidence="15" type="ORF">HELGO_WM19867</name>
</gene>
<evidence type="ECO:0000256" key="11">
    <source>
        <dbReference type="ARBA" id="ARBA00049902"/>
    </source>
</evidence>
<sequence length="802" mass="90855">MKLLKRHPKKILTFLLFCTIAYYYCLPKQLFHDPVSTVLFDKRGALLGAKIAKDGQWRFPHNDSVPVKFKKAIIAFEDKRFEDHWGVDIWAILRAIRLNTQQGRRVSGGSTITMQTFRMARKNRQRTVFEKVKEVLLATRLEWSCSKEEILGLYASNAPFGGNVVGLDAAAWKYFRRSAQQLSWAESCMLAVLPNSPSLIHLGRNRAKLKKKRDWLLEKLCANGEMDSITCQLAQLENLPDKPKPLPRWSPHLLERVHKELVLSKKNKGIIHSTIDLSLQVQVNEILDRHYQVLKSNEIYNAAALVVEVQTGDVVAYAGNVPHAADEHSPAVDIITAPRSSGSILKPFLYASMLHAGELTSGALCPDIPSHFGGYTPKNYDKSYAGVVPANEVITRSLNIPSVHMLKDYGMMRFADKLRRIGMTTLTHSAKHYGLTLILGGAETSLWDLGAMYSGMARNLGNCYAYNGLYDPNNFRALNYLKERSQGRLLEAEHDKLQKNTPLSAGAIWHTFQAMQEVVRPNEEVFWKSFPSAHRVAWKTGTSFGFRDAWAVGCTPRYVVAIWVGNADGEGRPGLVGVHAAAPILFDIFHVLNPGRTWFEQPHDDLIALPICQQSGHIASEYCTNVITKEEPKTAAKSKICPYHKKIHLSKDGAHQVHSDCLSPMEMKHVNYFVLPPTQSWYYQKKHPSYKILPEYREDCKKSLNNSQKKRMELVYPEANMKIYVPTNLDETKSRTVFEAKHSSTSAQLFWHLDKAYIGQTQELHYMELNPSRGIHTITIVDEQGRSISRTFEIIASEDEDE</sequence>
<keyword evidence="9" id="KW-0511">Multifunctional enzyme</keyword>
<dbReference type="Pfam" id="PF06832">
    <property type="entry name" value="BiPBP_C"/>
    <property type="match status" value="1"/>
</dbReference>
<dbReference type="SUPFAM" id="SSF53955">
    <property type="entry name" value="Lysozyme-like"/>
    <property type="match status" value="1"/>
</dbReference>
<comment type="pathway">
    <text evidence="1">Cell wall biogenesis; peptidoglycan biosynthesis.</text>
</comment>
<dbReference type="GO" id="GO:0008955">
    <property type="term" value="F:peptidoglycan glycosyltransferase activity"/>
    <property type="evidence" value="ECO:0007669"/>
    <property type="project" value="UniProtKB-EC"/>
</dbReference>
<evidence type="ECO:0000313" key="15">
    <source>
        <dbReference type="EMBL" id="CAA6824758.1"/>
    </source>
</evidence>
<evidence type="ECO:0000256" key="9">
    <source>
        <dbReference type="ARBA" id="ARBA00023268"/>
    </source>
</evidence>
<dbReference type="Pfam" id="PF00905">
    <property type="entry name" value="Transpeptidase"/>
    <property type="match status" value="1"/>
</dbReference>
<dbReference type="InterPro" id="IPR023346">
    <property type="entry name" value="Lysozyme-like_dom_sf"/>
</dbReference>
<feature type="domain" description="Penicillin-binding protein transpeptidase" evidence="12">
    <location>
        <begin position="303"/>
        <end position="583"/>
    </location>
</feature>
<keyword evidence="5" id="KW-0645">Protease</keyword>
<evidence type="ECO:0000259" key="14">
    <source>
        <dbReference type="Pfam" id="PF06832"/>
    </source>
</evidence>
<dbReference type="GO" id="GO:0004180">
    <property type="term" value="F:carboxypeptidase activity"/>
    <property type="evidence" value="ECO:0007669"/>
    <property type="project" value="UniProtKB-KW"/>
</dbReference>
<dbReference type="InterPro" id="IPR009647">
    <property type="entry name" value="PBP_C"/>
</dbReference>
<dbReference type="Gene3D" id="3.40.710.10">
    <property type="entry name" value="DD-peptidase/beta-lactamase superfamily"/>
    <property type="match status" value="1"/>
</dbReference>
<keyword evidence="8 15" id="KW-0378">Hydrolase</keyword>
<evidence type="ECO:0000256" key="8">
    <source>
        <dbReference type="ARBA" id="ARBA00022801"/>
    </source>
</evidence>
<protein>
    <recommendedName>
        <fullName evidence="10">peptidoglycan glycosyltransferase</fullName>
        <ecNumber evidence="10">2.4.99.28</ecNumber>
    </recommendedName>
</protein>
<dbReference type="EC" id="2.4.99.28" evidence="10"/>
<evidence type="ECO:0000259" key="12">
    <source>
        <dbReference type="Pfam" id="PF00905"/>
    </source>
</evidence>
<dbReference type="AlphaFoldDB" id="A0A6S6U9K6"/>
<evidence type="ECO:0000256" key="1">
    <source>
        <dbReference type="ARBA" id="ARBA00004752"/>
    </source>
</evidence>
<evidence type="ECO:0000256" key="7">
    <source>
        <dbReference type="ARBA" id="ARBA00022679"/>
    </source>
</evidence>
<dbReference type="PANTHER" id="PTHR32282">
    <property type="entry name" value="BINDING PROTEIN TRANSPEPTIDASE, PUTATIVE-RELATED"/>
    <property type="match status" value="1"/>
</dbReference>
<dbReference type="InterPro" id="IPR001264">
    <property type="entry name" value="Glyco_trans_51"/>
</dbReference>
<dbReference type="InterPro" id="IPR050396">
    <property type="entry name" value="Glycosyltr_51/Transpeptidase"/>
</dbReference>
<name>A0A6S6U9K6_9BACT</name>
<dbReference type="NCBIfam" id="TIGR02073">
    <property type="entry name" value="PBP_1c"/>
    <property type="match status" value="1"/>
</dbReference>
<dbReference type="GO" id="GO:0006508">
    <property type="term" value="P:proteolysis"/>
    <property type="evidence" value="ECO:0007669"/>
    <property type="project" value="UniProtKB-KW"/>
</dbReference>
<dbReference type="EMBL" id="CACVAQ010000351">
    <property type="protein sequence ID" value="CAA6824758.1"/>
    <property type="molecule type" value="Genomic_DNA"/>
</dbReference>
<reference evidence="15" key="1">
    <citation type="submission" date="2020-01" db="EMBL/GenBank/DDBJ databases">
        <authorList>
            <person name="Meier V. D."/>
            <person name="Meier V D."/>
        </authorList>
    </citation>
    <scope>NUCLEOTIDE SEQUENCE</scope>
    <source>
        <strain evidence="15">HLG_WM_MAG_10</strain>
    </source>
</reference>
<evidence type="ECO:0000256" key="6">
    <source>
        <dbReference type="ARBA" id="ARBA00022676"/>
    </source>
</evidence>
<evidence type="ECO:0000256" key="3">
    <source>
        <dbReference type="ARBA" id="ARBA00007739"/>
    </source>
</evidence>
<dbReference type="InterPro" id="IPR036950">
    <property type="entry name" value="PBP_transglycosylase"/>
</dbReference>
<keyword evidence="6 15" id="KW-0328">Glycosyltransferase</keyword>
<proteinExistence type="inferred from homology"/>
<evidence type="ECO:0000259" key="13">
    <source>
        <dbReference type="Pfam" id="PF00912"/>
    </source>
</evidence>
<dbReference type="PANTHER" id="PTHR32282:SF15">
    <property type="entry name" value="PENICILLIN-BINDING PROTEIN 1C"/>
    <property type="match status" value="1"/>
</dbReference>
<comment type="similarity">
    <text evidence="3">In the N-terminal section; belongs to the glycosyltransferase 51 family.</text>
</comment>
<dbReference type="InterPro" id="IPR012338">
    <property type="entry name" value="Beta-lactam/transpept-like"/>
</dbReference>
<evidence type="ECO:0000256" key="5">
    <source>
        <dbReference type="ARBA" id="ARBA00022670"/>
    </source>
</evidence>
<evidence type="ECO:0000256" key="2">
    <source>
        <dbReference type="ARBA" id="ARBA00007090"/>
    </source>
</evidence>
<organism evidence="15">
    <name type="scientific">uncultured Aureispira sp</name>
    <dbReference type="NCBI Taxonomy" id="1331704"/>
    <lineage>
        <taxon>Bacteria</taxon>
        <taxon>Pseudomonadati</taxon>
        <taxon>Bacteroidota</taxon>
        <taxon>Saprospiria</taxon>
        <taxon>Saprospirales</taxon>
        <taxon>Saprospiraceae</taxon>
        <taxon>Aureispira</taxon>
        <taxon>environmental samples</taxon>
    </lineage>
</organism>
<dbReference type="Pfam" id="PF00912">
    <property type="entry name" value="Transgly"/>
    <property type="match status" value="1"/>
</dbReference>
<keyword evidence="4" id="KW-0121">Carboxypeptidase</keyword>
<evidence type="ECO:0000256" key="4">
    <source>
        <dbReference type="ARBA" id="ARBA00022645"/>
    </source>
</evidence>
<keyword evidence="7 15" id="KW-0808">Transferase</keyword>
<evidence type="ECO:0000256" key="10">
    <source>
        <dbReference type="ARBA" id="ARBA00044770"/>
    </source>
</evidence>
<feature type="domain" description="Penicillin-binding C-terminal" evidence="14">
    <location>
        <begin position="705"/>
        <end position="790"/>
    </location>
</feature>
<dbReference type="GO" id="GO:0030288">
    <property type="term" value="C:outer membrane-bounded periplasmic space"/>
    <property type="evidence" value="ECO:0007669"/>
    <property type="project" value="TreeGrafter"/>
</dbReference>
<dbReference type="InterPro" id="IPR011815">
    <property type="entry name" value="PBP_1c"/>
</dbReference>
<feature type="domain" description="Glycosyl transferase family 51" evidence="13">
    <location>
        <begin position="61"/>
        <end position="220"/>
    </location>
</feature>
<dbReference type="GO" id="GO:0008658">
    <property type="term" value="F:penicillin binding"/>
    <property type="evidence" value="ECO:0007669"/>
    <property type="project" value="InterPro"/>
</dbReference>
<comment type="similarity">
    <text evidence="2">In the C-terminal section; belongs to the transpeptidase family.</text>
</comment>
<dbReference type="GO" id="GO:0009252">
    <property type="term" value="P:peptidoglycan biosynthetic process"/>
    <property type="evidence" value="ECO:0007669"/>
    <property type="project" value="InterPro"/>
</dbReference>